<reference evidence="3 4" key="1">
    <citation type="journal article" date="2015" name="Genome Announc.">
        <title>Expanding the biotechnology potential of lactobacilli through comparative genomics of 213 strains and associated genera.</title>
        <authorList>
            <person name="Sun Z."/>
            <person name="Harris H.M."/>
            <person name="McCann A."/>
            <person name="Guo C."/>
            <person name="Argimon S."/>
            <person name="Zhang W."/>
            <person name="Yang X."/>
            <person name="Jeffery I.B."/>
            <person name="Cooney J.C."/>
            <person name="Kagawa T.F."/>
            <person name="Liu W."/>
            <person name="Song Y."/>
            <person name="Salvetti E."/>
            <person name="Wrobel A."/>
            <person name="Rasinkangas P."/>
            <person name="Parkhill J."/>
            <person name="Rea M.C."/>
            <person name="O'Sullivan O."/>
            <person name="Ritari J."/>
            <person name="Douillard F.P."/>
            <person name="Paul Ross R."/>
            <person name="Yang R."/>
            <person name="Briner A.E."/>
            <person name="Felis G.E."/>
            <person name="de Vos W.M."/>
            <person name="Barrangou R."/>
            <person name="Klaenhammer T.R."/>
            <person name="Caufield P.W."/>
            <person name="Cui Y."/>
            <person name="Zhang H."/>
            <person name="O'Toole P.W."/>
        </authorList>
    </citation>
    <scope>NUCLEOTIDE SEQUENCE [LARGE SCALE GENOMIC DNA]</scope>
    <source>
        <strain evidence="3 4">DSM 20190</strain>
    </source>
</reference>
<keyword evidence="1" id="KW-0732">Signal</keyword>
<keyword evidence="2" id="KW-0812">Transmembrane</keyword>
<keyword evidence="2" id="KW-0472">Membrane</keyword>
<evidence type="ECO:0000313" key="4">
    <source>
        <dbReference type="Proteomes" id="UP000051296"/>
    </source>
</evidence>
<evidence type="ECO:0000256" key="2">
    <source>
        <dbReference type="SAM" id="Phobius"/>
    </source>
</evidence>
<dbReference type="InParanoid" id="A0A0R2FZW7"/>
<organism evidence="3 4">
    <name type="scientific">Weissella halotolerans DSM 20190</name>
    <dbReference type="NCBI Taxonomy" id="1123500"/>
    <lineage>
        <taxon>Bacteria</taxon>
        <taxon>Bacillati</taxon>
        <taxon>Bacillota</taxon>
        <taxon>Bacilli</taxon>
        <taxon>Lactobacillales</taxon>
        <taxon>Lactobacillaceae</taxon>
        <taxon>Weissella</taxon>
    </lineage>
</organism>
<dbReference type="AlphaFoldDB" id="A0A0R2FZW7"/>
<accession>A0A0R2FZW7</accession>
<dbReference type="Proteomes" id="UP000051296">
    <property type="component" value="Unassembled WGS sequence"/>
</dbReference>
<dbReference type="STRING" id="1123500.GCA_000420365_01329"/>
<evidence type="ECO:0008006" key="5">
    <source>
        <dbReference type="Google" id="ProtNLM"/>
    </source>
</evidence>
<gene>
    <name evidence="3" type="ORF">IV68_GL001223</name>
</gene>
<dbReference type="InterPro" id="IPR037873">
    <property type="entry name" value="BamE-like"/>
</dbReference>
<comment type="caution">
    <text evidence="3">The sequence shown here is derived from an EMBL/GenBank/DDBJ whole genome shotgun (WGS) entry which is preliminary data.</text>
</comment>
<feature type="transmembrane region" description="Helical" evidence="2">
    <location>
        <begin position="65"/>
        <end position="88"/>
    </location>
</feature>
<evidence type="ECO:0000313" key="3">
    <source>
        <dbReference type="EMBL" id="KRN30796.1"/>
    </source>
</evidence>
<feature type="transmembrane region" description="Helical" evidence="2">
    <location>
        <begin position="16"/>
        <end position="34"/>
    </location>
</feature>
<sequence>MSSKEVGAPKAPESKALGIISIVFGALGLVMSWIPIVNNVAAIFAGIGIILGIIALLVNLHKTKLLAIIGTVLSVIAVGIVLVTQSMYSNAIDHATKSVSTSTESGSSKTKTSANLNQTHKWTEEEYNSLAVGDALTGQGGVSLKDIEAKYGKPNTSSQVTVNGMTVKQDGWTNIDGNFGSVVALQFVKQDDGSWLLSTKSTTDF</sequence>
<dbReference type="RefSeq" id="WP_022792038.1">
    <property type="nucleotide sequence ID" value="NZ_ATUU01000005.1"/>
</dbReference>
<dbReference type="OrthoDB" id="1650483at2"/>
<feature type="transmembrane region" description="Helical" evidence="2">
    <location>
        <begin position="40"/>
        <end position="58"/>
    </location>
</feature>
<keyword evidence="2" id="KW-1133">Transmembrane helix</keyword>
<name>A0A0R2FZW7_9LACO</name>
<dbReference type="PATRIC" id="fig|1123500.6.peg.1222"/>
<dbReference type="eggNOG" id="ENOG5032Z21">
    <property type="taxonomic scope" value="Bacteria"/>
</dbReference>
<dbReference type="EMBL" id="JQAX01000005">
    <property type="protein sequence ID" value="KRN30796.1"/>
    <property type="molecule type" value="Genomic_DNA"/>
</dbReference>
<evidence type="ECO:0000256" key="1">
    <source>
        <dbReference type="ARBA" id="ARBA00022729"/>
    </source>
</evidence>
<protein>
    <recommendedName>
        <fullName evidence="5">DUF4190 domain-containing protein</fullName>
    </recommendedName>
</protein>
<keyword evidence="4" id="KW-1185">Reference proteome</keyword>
<proteinExistence type="predicted"/>
<dbReference type="Gene3D" id="3.30.1450.10">
    <property type="match status" value="1"/>
</dbReference>